<evidence type="ECO:0000313" key="2">
    <source>
        <dbReference type="Proteomes" id="UP000215914"/>
    </source>
</evidence>
<reference evidence="1" key="2">
    <citation type="submission" date="2020-06" db="EMBL/GenBank/DDBJ databases">
        <title>Helianthus annuus Genome sequencing and assembly Release 2.</title>
        <authorList>
            <person name="Gouzy J."/>
            <person name="Langlade N."/>
            <person name="Munos S."/>
        </authorList>
    </citation>
    <scope>NUCLEOTIDE SEQUENCE</scope>
    <source>
        <tissue evidence="1">Leaves</tissue>
    </source>
</reference>
<organism evidence="1 2">
    <name type="scientific">Helianthus annuus</name>
    <name type="common">Common sunflower</name>
    <dbReference type="NCBI Taxonomy" id="4232"/>
    <lineage>
        <taxon>Eukaryota</taxon>
        <taxon>Viridiplantae</taxon>
        <taxon>Streptophyta</taxon>
        <taxon>Embryophyta</taxon>
        <taxon>Tracheophyta</taxon>
        <taxon>Spermatophyta</taxon>
        <taxon>Magnoliopsida</taxon>
        <taxon>eudicotyledons</taxon>
        <taxon>Gunneridae</taxon>
        <taxon>Pentapetalae</taxon>
        <taxon>asterids</taxon>
        <taxon>campanulids</taxon>
        <taxon>Asterales</taxon>
        <taxon>Asteraceae</taxon>
        <taxon>Asteroideae</taxon>
        <taxon>Heliantheae alliance</taxon>
        <taxon>Heliantheae</taxon>
        <taxon>Helianthus</taxon>
    </lineage>
</organism>
<gene>
    <name evidence="1" type="ORF">HanXRQr2_Chr12g0556691</name>
</gene>
<sequence length="193" mass="22588">MWINSEVMGVKITLKEETLRDVLRLGVDQENTILDKADVQRTLIEMGYHSNNVSRQVNKFGFIPPFQYLVTQLSVCFSKKIGHFNELSHRMMEVVHAVVQEKPYNYSKFLMRDLEANIHDRQPFLIYPRFVTKVITSQLDFGGVRSWYPRAELALQENIRDATLVPSTNHTGRITSLWLYVKCMYNVLDEEDE</sequence>
<name>A0A9K3MXC9_HELAN</name>
<dbReference type="Gramene" id="mRNA:HanXRQr2_Chr12g0556691">
    <property type="protein sequence ID" value="CDS:HanXRQr2_Chr12g0556691.1"/>
    <property type="gene ID" value="HanXRQr2_Chr12g0556691"/>
</dbReference>
<proteinExistence type="predicted"/>
<comment type="caution">
    <text evidence="1">The sequence shown here is derived from an EMBL/GenBank/DDBJ whole genome shotgun (WGS) entry which is preliminary data.</text>
</comment>
<dbReference type="Proteomes" id="UP000215914">
    <property type="component" value="Unassembled WGS sequence"/>
</dbReference>
<evidence type="ECO:0000313" key="1">
    <source>
        <dbReference type="EMBL" id="KAF5779212.1"/>
    </source>
</evidence>
<dbReference type="AlphaFoldDB" id="A0A9K3MXC9"/>
<accession>A0A9K3MXC9</accession>
<dbReference type="EMBL" id="MNCJ02000327">
    <property type="protein sequence ID" value="KAF5779212.1"/>
    <property type="molecule type" value="Genomic_DNA"/>
</dbReference>
<reference evidence="1" key="1">
    <citation type="journal article" date="2017" name="Nature">
        <title>The sunflower genome provides insights into oil metabolism, flowering and Asterid evolution.</title>
        <authorList>
            <person name="Badouin H."/>
            <person name="Gouzy J."/>
            <person name="Grassa C.J."/>
            <person name="Murat F."/>
            <person name="Staton S.E."/>
            <person name="Cottret L."/>
            <person name="Lelandais-Briere C."/>
            <person name="Owens G.L."/>
            <person name="Carrere S."/>
            <person name="Mayjonade B."/>
            <person name="Legrand L."/>
            <person name="Gill N."/>
            <person name="Kane N.C."/>
            <person name="Bowers J.E."/>
            <person name="Hubner S."/>
            <person name="Bellec A."/>
            <person name="Berard A."/>
            <person name="Berges H."/>
            <person name="Blanchet N."/>
            <person name="Boniface M.C."/>
            <person name="Brunel D."/>
            <person name="Catrice O."/>
            <person name="Chaidir N."/>
            <person name="Claudel C."/>
            <person name="Donnadieu C."/>
            <person name="Faraut T."/>
            <person name="Fievet G."/>
            <person name="Helmstetter N."/>
            <person name="King M."/>
            <person name="Knapp S.J."/>
            <person name="Lai Z."/>
            <person name="Le Paslier M.C."/>
            <person name="Lippi Y."/>
            <person name="Lorenzon L."/>
            <person name="Mandel J.R."/>
            <person name="Marage G."/>
            <person name="Marchand G."/>
            <person name="Marquand E."/>
            <person name="Bret-Mestries E."/>
            <person name="Morien E."/>
            <person name="Nambeesan S."/>
            <person name="Nguyen T."/>
            <person name="Pegot-Espagnet P."/>
            <person name="Pouilly N."/>
            <person name="Raftis F."/>
            <person name="Sallet E."/>
            <person name="Schiex T."/>
            <person name="Thomas J."/>
            <person name="Vandecasteele C."/>
            <person name="Vares D."/>
            <person name="Vear F."/>
            <person name="Vautrin S."/>
            <person name="Crespi M."/>
            <person name="Mangin B."/>
            <person name="Burke J.M."/>
            <person name="Salse J."/>
            <person name="Munos S."/>
            <person name="Vincourt P."/>
            <person name="Rieseberg L.H."/>
            <person name="Langlade N.B."/>
        </authorList>
    </citation>
    <scope>NUCLEOTIDE SEQUENCE</scope>
    <source>
        <tissue evidence="1">Leaves</tissue>
    </source>
</reference>
<protein>
    <submittedName>
        <fullName evidence="1">Uncharacterized protein</fullName>
    </submittedName>
</protein>
<keyword evidence="2" id="KW-1185">Reference proteome</keyword>